<feature type="chain" id="PRO_5036927616" evidence="8">
    <location>
        <begin position="31"/>
        <end position="465"/>
    </location>
</feature>
<feature type="active site" description="Proton acceptor" evidence="5">
    <location>
        <position position="41"/>
    </location>
</feature>
<evidence type="ECO:0000256" key="4">
    <source>
        <dbReference type="ARBA" id="ARBA00023295"/>
    </source>
</evidence>
<dbReference type="Pfam" id="PF04616">
    <property type="entry name" value="Glyco_hydro_43"/>
    <property type="match status" value="1"/>
</dbReference>
<protein>
    <submittedName>
        <fullName evidence="10">Beta-xylosidase</fullName>
    </submittedName>
</protein>
<reference evidence="10" key="1">
    <citation type="submission" date="2018-07" db="EMBL/GenBank/DDBJ databases">
        <title>Genome assembly of strain Ka43.</title>
        <authorList>
            <person name="Kukolya J."/>
            <person name="Nagy I."/>
            <person name="Horvath B."/>
            <person name="Toth A."/>
        </authorList>
    </citation>
    <scope>NUCLEOTIDE SEQUENCE</scope>
    <source>
        <strain evidence="10">KB43</strain>
    </source>
</reference>
<sequence length="465" mass="50335">MLHSVRARAAKCCSLLLLGFSLTSVLPATALDLTGLVNSHDPGAIVRDGDTLFHFTTGHGVWYSTSTNLTHWTGAPSTVFGSSWPSWINSAVPGFDGHFWAPDVIQMGNYYYLYYSASTFGSSTSAIGVARSPSLKNPAWQDLGVVVQSYGGFTEMNAIDPALFRDYDGKVYMSYGSFFGGIGIAEINQSTGKLASSVSHIYGGGHQDIEAPYITRDGDYYYLFVNRGSCCQGANSSYYVQVSRSTSIYGPWSGTRTILGNVSGKYKGPGHIGLLKENGCNYVSTHYYDLNDNGNAKLDILRMTYSGGWPVLTRNFSSVSSCGGVSDGIYSLTARHSNRALAVDNASTANGAFVEQYGYSGAANQKWYVIGQNAGNYSLINVNSLKSLDVWELSTAPGARIAQWDYWGGDGQKWKLDASGSHFVVRSVLSGLALDVLNMSTANDAQVIQWNLTGATNQQWSMIRR</sequence>
<dbReference type="EMBL" id="PRDL01000001">
    <property type="protein sequence ID" value="MBE8716206.1"/>
    <property type="molecule type" value="Genomic_DNA"/>
</dbReference>
<evidence type="ECO:0000313" key="10">
    <source>
        <dbReference type="EMBL" id="MBE8716206.1"/>
    </source>
</evidence>
<dbReference type="Gene3D" id="2.80.10.50">
    <property type="match status" value="3"/>
</dbReference>
<dbReference type="InterPro" id="IPR023296">
    <property type="entry name" value="Glyco_hydro_beta-prop_sf"/>
</dbReference>
<comment type="pathway">
    <text evidence="1">Glycan metabolism; L-arabinan degradation.</text>
</comment>
<keyword evidence="3 7" id="KW-0378">Hydrolase</keyword>
<keyword evidence="8" id="KW-0732">Signal</keyword>
<comment type="similarity">
    <text evidence="2 7">Belongs to the glycosyl hydrolase 43 family.</text>
</comment>
<dbReference type="CDD" id="cd00161">
    <property type="entry name" value="beta-trefoil_Ricin-like"/>
    <property type="match status" value="1"/>
</dbReference>
<evidence type="ECO:0000259" key="9">
    <source>
        <dbReference type="SMART" id="SM00458"/>
    </source>
</evidence>
<dbReference type="AlphaFoldDB" id="A0A928UZS2"/>
<feature type="signal peptide" evidence="8">
    <location>
        <begin position="1"/>
        <end position="30"/>
    </location>
</feature>
<evidence type="ECO:0000256" key="2">
    <source>
        <dbReference type="ARBA" id="ARBA00009865"/>
    </source>
</evidence>
<dbReference type="Proteomes" id="UP000652567">
    <property type="component" value="Unassembled WGS sequence"/>
</dbReference>
<dbReference type="InterPro" id="IPR050727">
    <property type="entry name" value="GH43_arabinanases"/>
</dbReference>
<name>A0A928UZS2_9GAMM</name>
<evidence type="ECO:0000256" key="5">
    <source>
        <dbReference type="PIRSR" id="PIRSR606710-1"/>
    </source>
</evidence>
<dbReference type="Pfam" id="PF14200">
    <property type="entry name" value="RicinB_lectin_2"/>
    <property type="match status" value="2"/>
</dbReference>
<dbReference type="PANTHER" id="PTHR43301:SF3">
    <property type="entry name" value="ARABINAN ENDO-1,5-ALPHA-L-ARABINOSIDASE A-RELATED"/>
    <property type="match status" value="1"/>
</dbReference>
<keyword evidence="4 7" id="KW-0326">Glycosidase</keyword>
<evidence type="ECO:0000256" key="3">
    <source>
        <dbReference type="ARBA" id="ARBA00022801"/>
    </source>
</evidence>
<comment type="caution">
    <text evidence="10">The sequence shown here is derived from an EMBL/GenBank/DDBJ whole genome shotgun (WGS) entry which is preliminary data.</text>
</comment>
<dbReference type="PROSITE" id="PS50231">
    <property type="entry name" value="RICIN_B_LECTIN"/>
    <property type="match status" value="1"/>
</dbReference>
<dbReference type="SMART" id="SM00458">
    <property type="entry name" value="RICIN"/>
    <property type="match status" value="1"/>
</dbReference>
<organism evidence="10 11">
    <name type="scientific">Cellvibrio polysaccharolyticus</name>
    <dbReference type="NCBI Taxonomy" id="2082724"/>
    <lineage>
        <taxon>Bacteria</taxon>
        <taxon>Pseudomonadati</taxon>
        <taxon>Pseudomonadota</taxon>
        <taxon>Gammaproteobacteria</taxon>
        <taxon>Cellvibrionales</taxon>
        <taxon>Cellvibrionaceae</taxon>
        <taxon>Cellvibrio</taxon>
    </lineage>
</organism>
<evidence type="ECO:0000313" key="11">
    <source>
        <dbReference type="Proteomes" id="UP000652567"/>
    </source>
</evidence>
<feature type="active site" description="Proton donor" evidence="5">
    <location>
        <position position="210"/>
    </location>
</feature>
<evidence type="ECO:0000256" key="7">
    <source>
        <dbReference type="RuleBase" id="RU361187"/>
    </source>
</evidence>
<dbReference type="GO" id="GO:0004553">
    <property type="term" value="F:hydrolase activity, hydrolyzing O-glycosyl compounds"/>
    <property type="evidence" value="ECO:0007669"/>
    <property type="project" value="InterPro"/>
</dbReference>
<evidence type="ECO:0000256" key="6">
    <source>
        <dbReference type="PIRSR" id="PIRSR606710-2"/>
    </source>
</evidence>
<evidence type="ECO:0000256" key="8">
    <source>
        <dbReference type="SAM" id="SignalP"/>
    </source>
</evidence>
<dbReference type="PANTHER" id="PTHR43301">
    <property type="entry name" value="ARABINAN ENDO-1,5-ALPHA-L-ARABINOSIDASE"/>
    <property type="match status" value="1"/>
</dbReference>
<dbReference type="Gene3D" id="2.115.10.20">
    <property type="entry name" value="Glycosyl hydrolase domain, family 43"/>
    <property type="match status" value="1"/>
</dbReference>
<evidence type="ECO:0000256" key="1">
    <source>
        <dbReference type="ARBA" id="ARBA00004834"/>
    </source>
</evidence>
<dbReference type="SUPFAM" id="SSF75005">
    <property type="entry name" value="Arabinanase/levansucrase/invertase"/>
    <property type="match status" value="1"/>
</dbReference>
<keyword evidence="11" id="KW-1185">Reference proteome</keyword>
<feature type="site" description="Important for catalytic activity, responsible for pKa modulation of the active site Glu and correct orientation of both the proton donor and substrate" evidence="6">
    <location>
        <position position="160"/>
    </location>
</feature>
<dbReference type="RefSeq" id="WP_193907105.1">
    <property type="nucleotide sequence ID" value="NZ_PRDL01000001.1"/>
</dbReference>
<dbReference type="InterPro" id="IPR006710">
    <property type="entry name" value="Glyco_hydro_43"/>
</dbReference>
<dbReference type="InterPro" id="IPR035992">
    <property type="entry name" value="Ricin_B-like_lectins"/>
</dbReference>
<accession>A0A928UZS2</accession>
<dbReference type="InterPro" id="IPR000772">
    <property type="entry name" value="Ricin_B_lectin"/>
</dbReference>
<dbReference type="GO" id="GO:0005975">
    <property type="term" value="P:carbohydrate metabolic process"/>
    <property type="evidence" value="ECO:0007669"/>
    <property type="project" value="InterPro"/>
</dbReference>
<proteinExistence type="inferred from homology"/>
<feature type="domain" description="Ricin B lectin" evidence="9">
    <location>
        <begin position="327"/>
        <end position="463"/>
    </location>
</feature>
<dbReference type="CDD" id="cd08998">
    <property type="entry name" value="GH43_Arb43a-like"/>
    <property type="match status" value="1"/>
</dbReference>
<gene>
    <name evidence="10" type="ORF">C4F51_03290</name>
</gene>
<dbReference type="SUPFAM" id="SSF50370">
    <property type="entry name" value="Ricin B-like lectins"/>
    <property type="match status" value="1"/>
</dbReference>